<name>A0A2M4D3S3_ANODA</name>
<evidence type="ECO:0000313" key="1">
    <source>
        <dbReference type="EMBL" id="MBW72151.1"/>
    </source>
</evidence>
<sequence length="92" mass="9559">MTLPPAAVNITLFSSSSSLCSCSSSTDSFFFGSSRRAISNTSSEMDTFVARSCWPVDTAPVPAGACLSSVVCGGAVGNDLRLVSYVLRNIIL</sequence>
<accession>A0A2M4D3S3</accession>
<organism evidence="1">
    <name type="scientific">Anopheles darlingi</name>
    <name type="common">Mosquito</name>
    <dbReference type="NCBI Taxonomy" id="43151"/>
    <lineage>
        <taxon>Eukaryota</taxon>
        <taxon>Metazoa</taxon>
        <taxon>Ecdysozoa</taxon>
        <taxon>Arthropoda</taxon>
        <taxon>Hexapoda</taxon>
        <taxon>Insecta</taxon>
        <taxon>Pterygota</taxon>
        <taxon>Neoptera</taxon>
        <taxon>Endopterygota</taxon>
        <taxon>Diptera</taxon>
        <taxon>Nematocera</taxon>
        <taxon>Culicoidea</taxon>
        <taxon>Culicidae</taxon>
        <taxon>Anophelinae</taxon>
        <taxon>Anopheles</taxon>
    </lineage>
</organism>
<dbReference type="EMBL" id="GGFL01007973">
    <property type="protein sequence ID" value="MBW72151.1"/>
    <property type="molecule type" value="Transcribed_RNA"/>
</dbReference>
<reference evidence="1" key="1">
    <citation type="submission" date="2018-01" db="EMBL/GenBank/DDBJ databases">
        <title>An insight into the sialome of Amazonian anophelines.</title>
        <authorList>
            <person name="Ribeiro J.M."/>
            <person name="Scarpassa V."/>
            <person name="Calvo E."/>
        </authorList>
    </citation>
    <scope>NUCLEOTIDE SEQUENCE</scope>
</reference>
<dbReference type="AlphaFoldDB" id="A0A2M4D3S3"/>
<protein>
    <submittedName>
        <fullName evidence="1">Putative secreted protein</fullName>
    </submittedName>
</protein>
<proteinExistence type="predicted"/>